<dbReference type="Proteomes" id="UP000196594">
    <property type="component" value="Unassembled WGS sequence"/>
</dbReference>
<reference evidence="3 5" key="1">
    <citation type="journal article" date="2017" name="Int. J. Syst. Evol. Microbiol.">
        <title>Solibacillus kalamii sp. nov., isolated from a high-efficiency particulate arrestance filter system used in the International Space Station.</title>
        <authorList>
            <person name="Checinska Sielaff A."/>
            <person name="Kumar R.M."/>
            <person name="Pal D."/>
            <person name="Mayilraj S."/>
            <person name="Venkateswaran K."/>
        </authorList>
    </citation>
    <scope>NUCLEOTIDE SEQUENCE [LARGE SCALE GENOMIC DNA]</scope>
    <source>
        <strain evidence="3 5">ISSFR-015</strain>
    </source>
</reference>
<dbReference type="Pfam" id="PF13333">
    <property type="entry name" value="rve_2"/>
    <property type="match status" value="1"/>
</dbReference>
<sequence>FKLELELYIEYYNHKRIKGKLKGLSPVQYRIQSSEAA</sequence>
<evidence type="ECO:0000313" key="3">
    <source>
        <dbReference type="EMBL" id="OUZ38453.1"/>
    </source>
</evidence>
<evidence type="ECO:0000313" key="4">
    <source>
        <dbReference type="EMBL" id="OUZ38625.1"/>
    </source>
</evidence>
<accession>A0ABX3ZFH0</accession>
<evidence type="ECO:0000313" key="5">
    <source>
        <dbReference type="Proteomes" id="UP000196594"/>
    </source>
</evidence>
<dbReference type="EMBL" id="NHNT01000015">
    <property type="protein sequence ID" value="OUZ37520.1"/>
    <property type="molecule type" value="Genomic_DNA"/>
</dbReference>
<proteinExistence type="predicted"/>
<name>A0ABX3ZFH0_9BACL</name>
<comment type="caution">
    <text evidence="3">The sequence shown here is derived from an EMBL/GenBank/DDBJ whole genome shotgun (WGS) entry which is preliminary data.</text>
</comment>
<feature type="non-terminal residue" evidence="3">
    <location>
        <position position="1"/>
    </location>
</feature>
<dbReference type="RefSeq" id="WP_140405563.1">
    <property type="nucleotide sequence ID" value="NZ_NHNT01000007.1"/>
</dbReference>
<gene>
    <name evidence="4" type="ORF">CBM15_10935</name>
    <name evidence="3" type="ORF">CBM15_11910</name>
    <name evidence="2" type="ORF">CBM15_17095</name>
</gene>
<dbReference type="EMBL" id="NHNT01000008">
    <property type="protein sequence ID" value="OUZ38453.1"/>
    <property type="molecule type" value="Genomic_DNA"/>
</dbReference>
<organism evidence="3 5">
    <name type="scientific">Solibacillus kalamii</name>
    <dbReference type="NCBI Taxonomy" id="1748298"/>
    <lineage>
        <taxon>Bacteria</taxon>
        <taxon>Bacillati</taxon>
        <taxon>Bacillota</taxon>
        <taxon>Bacilli</taxon>
        <taxon>Bacillales</taxon>
        <taxon>Caryophanaceae</taxon>
        <taxon>Solibacillus</taxon>
    </lineage>
</organism>
<reference evidence="3" key="2">
    <citation type="submission" date="2017-05" db="EMBL/GenBank/DDBJ databases">
        <authorList>
            <person name="Seuylemezian A."/>
            <person name="Venkateswaran K."/>
            <person name="Singh N.K."/>
            <person name="Vaishampayan P.A."/>
        </authorList>
    </citation>
    <scope>NUCLEOTIDE SEQUENCE</scope>
    <source>
        <strain evidence="3">ISSFR-015</strain>
    </source>
</reference>
<dbReference type="EMBL" id="NHNT01000007">
    <property type="protein sequence ID" value="OUZ38625.1"/>
    <property type="molecule type" value="Genomic_DNA"/>
</dbReference>
<keyword evidence="5" id="KW-1185">Reference proteome</keyword>
<dbReference type="InterPro" id="IPR001584">
    <property type="entry name" value="Integrase_cat-core"/>
</dbReference>
<evidence type="ECO:0000313" key="2">
    <source>
        <dbReference type="EMBL" id="OUZ37520.1"/>
    </source>
</evidence>
<protein>
    <recommendedName>
        <fullName evidence="1">Integrase catalytic domain-containing protein</fullName>
    </recommendedName>
</protein>
<feature type="domain" description="Integrase catalytic" evidence="1">
    <location>
        <begin position="2"/>
        <end position="33"/>
    </location>
</feature>
<evidence type="ECO:0000259" key="1">
    <source>
        <dbReference type="Pfam" id="PF13333"/>
    </source>
</evidence>